<name>A0A1B8GT87_9PEZI</name>
<feature type="chain" id="PRO_5015118793" description="Mid2 domain-containing protein" evidence="2">
    <location>
        <begin position="23"/>
        <end position="296"/>
    </location>
</feature>
<dbReference type="AlphaFoldDB" id="A0A1B8GT87"/>
<sequence length="296" mass="32327">MAQKFLFSVSPIVLLTSSFATAASTACYREDGNHAASGSLFVPCNQNQKFSMCYRVSTDESVFNYPPDLGCLPSGITIANATIIGANRYWRQSYSDQTWESEYCLNAFNDCPIDANGNAPVTPCDKDAEQATTWCCGQSNTDCCDTPAYPEPLFVVLLEFFKDHTHDNTCIIPHRNTHTTSQRALHRGKAGIGSAVGVGAAVFIGVALWLLMRRRKRKNRTEEHSVPDLSEKYGYVGGISELDSRRTPTQLDAPVFVNEMEGSRGSAQKNSAGKANNVYAPYGGIPAELGDGKREI</sequence>
<dbReference type="STRING" id="342668.A0A1B8GT87"/>
<dbReference type="GeneID" id="28835864"/>
<keyword evidence="1" id="KW-0472">Membrane</keyword>
<evidence type="ECO:0008006" key="5">
    <source>
        <dbReference type="Google" id="ProtNLM"/>
    </source>
</evidence>
<evidence type="ECO:0000256" key="2">
    <source>
        <dbReference type="SAM" id="SignalP"/>
    </source>
</evidence>
<feature type="signal peptide" evidence="2">
    <location>
        <begin position="1"/>
        <end position="22"/>
    </location>
</feature>
<protein>
    <recommendedName>
        <fullName evidence="5">Mid2 domain-containing protein</fullName>
    </recommendedName>
</protein>
<reference evidence="4" key="2">
    <citation type="journal article" date="2018" name="Nat. Commun.">
        <title>Extreme sensitivity to ultraviolet light in the fungal pathogen causing white-nose syndrome of bats.</title>
        <authorList>
            <person name="Palmer J.M."/>
            <person name="Drees K.P."/>
            <person name="Foster J.T."/>
            <person name="Lindner D.L."/>
        </authorList>
    </citation>
    <scope>NUCLEOTIDE SEQUENCE [LARGE SCALE GENOMIC DNA]</scope>
    <source>
        <strain evidence="4">UAMH 10579</strain>
    </source>
</reference>
<evidence type="ECO:0000313" key="4">
    <source>
        <dbReference type="Proteomes" id="UP000091956"/>
    </source>
</evidence>
<proteinExistence type="predicted"/>
<dbReference type="EMBL" id="KV460214">
    <property type="protein sequence ID" value="OBT99049.2"/>
    <property type="molecule type" value="Genomic_DNA"/>
</dbReference>
<dbReference type="PROSITE" id="PS51257">
    <property type="entry name" value="PROKAR_LIPOPROTEIN"/>
    <property type="match status" value="1"/>
</dbReference>
<dbReference type="Proteomes" id="UP000091956">
    <property type="component" value="Unassembled WGS sequence"/>
</dbReference>
<feature type="transmembrane region" description="Helical" evidence="1">
    <location>
        <begin position="190"/>
        <end position="211"/>
    </location>
</feature>
<keyword evidence="1" id="KW-1133">Transmembrane helix</keyword>
<keyword evidence="1" id="KW-0812">Transmembrane</keyword>
<accession>A0A1B8GT87</accession>
<keyword evidence="2" id="KW-0732">Signal</keyword>
<evidence type="ECO:0000256" key="1">
    <source>
        <dbReference type="SAM" id="Phobius"/>
    </source>
</evidence>
<reference evidence="3 4" key="1">
    <citation type="submission" date="2016-03" db="EMBL/GenBank/DDBJ databases">
        <title>Comparative genomics of Pseudogymnoascus destructans, the fungus causing white-nose syndrome of bats.</title>
        <authorList>
            <person name="Palmer J.M."/>
            <person name="Drees K.P."/>
            <person name="Foster J.T."/>
            <person name="Lindner D.L."/>
        </authorList>
    </citation>
    <scope>NUCLEOTIDE SEQUENCE [LARGE SCALE GENOMIC DNA]</scope>
    <source>
        <strain evidence="3 4">UAMH 10579</strain>
    </source>
</reference>
<keyword evidence="4" id="KW-1185">Reference proteome</keyword>
<gene>
    <name evidence="3" type="ORF">VE01_02478</name>
</gene>
<evidence type="ECO:0000313" key="3">
    <source>
        <dbReference type="EMBL" id="OBT99049.2"/>
    </source>
</evidence>
<dbReference type="RefSeq" id="XP_018132782.2">
    <property type="nucleotide sequence ID" value="XM_018271987.2"/>
</dbReference>
<organism evidence="3 4">
    <name type="scientific">Pseudogymnoascus verrucosus</name>
    <dbReference type="NCBI Taxonomy" id="342668"/>
    <lineage>
        <taxon>Eukaryota</taxon>
        <taxon>Fungi</taxon>
        <taxon>Dikarya</taxon>
        <taxon>Ascomycota</taxon>
        <taxon>Pezizomycotina</taxon>
        <taxon>Leotiomycetes</taxon>
        <taxon>Thelebolales</taxon>
        <taxon>Thelebolaceae</taxon>
        <taxon>Pseudogymnoascus</taxon>
    </lineage>
</organism>